<reference evidence="3" key="1">
    <citation type="journal article" date="2023" name="Mol. Phylogenet. Evol.">
        <title>Genome-scale phylogeny and comparative genomics of the fungal order Sordariales.</title>
        <authorList>
            <person name="Hensen N."/>
            <person name="Bonometti L."/>
            <person name="Westerberg I."/>
            <person name="Brannstrom I.O."/>
            <person name="Guillou S."/>
            <person name="Cros-Aarteil S."/>
            <person name="Calhoun S."/>
            <person name="Haridas S."/>
            <person name="Kuo A."/>
            <person name="Mondo S."/>
            <person name="Pangilinan J."/>
            <person name="Riley R."/>
            <person name="LaButti K."/>
            <person name="Andreopoulos B."/>
            <person name="Lipzen A."/>
            <person name="Chen C."/>
            <person name="Yan M."/>
            <person name="Daum C."/>
            <person name="Ng V."/>
            <person name="Clum A."/>
            <person name="Steindorff A."/>
            <person name="Ohm R.A."/>
            <person name="Martin F."/>
            <person name="Silar P."/>
            <person name="Natvig D.O."/>
            <person name="Lalanne C."/>
            <person name="Gautier V."/>
            <person name="Ament-Velasquez S.L."/>
            <person name="Kruys A."/>
            <person name="Hutchinson M.I."/>
            <person name="Powell A.J."/>
            <person name="Barry K."/>
            <person name="Miller A.N."/>
            <person name="Grigoriev I.V."/>
            <person name="Debuchy R."/>
            <person name="Gladieux P."/>
            <person name="Hiltunen Thoren M."/>
            <person name="Johannesson H."/>
        </authorList>
    </citation>
    <scope>NUCLEOTIDE SEQUENCE</scope>
    <source>
        <strain evidence="3">CBS 532.94</strain>
    </source>
</reference>
<evidence type="ECO:0000313" key="4">
    <source>
        <dbReference type="Proteomes" id="UP001303760"/>
    </source>
</evidence>
<dbReference type="EMBL" id="MU860312">
    <property type="protein sequence ID" value="KAK4234948.1"/>
    <property type="molecule type" value="Genomic_DNA"/>
</dbReference>
<dbReference type="AlphaFoldDB" id="A0AAN7H905"/>
<gene>
    <name evidence="3" type="ORF">C8A03DRAFT_18240</name>
</gene>
<keyword evidence="2" id="KW-0732">Signal</keyword>
<name>A0AAN7H905_9PEZI</name>
<organism evidence="3 4">
    <name type="scientific">Achaetomium macrosporum</name>
    <dbReference type="NCBI Taxonomy" id="79813"/>
    <lineage>
        <taxon>Eukaryota</taxon>
        <taxon>Fungi</taxon>
        <taxon>Dikarya</taxon>
        <taxon>Ascomycota</taxon>
        <taxon>Pezizomycotina</taxon>
        <taxon>Sordariomycetes</taxon>
        <taxon>Sordariomycetidae</taxon>
        <taxon>Sordariales</taxon>
        <taxon>Chaetomiaceae</taxon>
        <taxon>Achaetomium</taxon>
    </lineage>
</organism>
<proteinExistence type="predicted"/>
<evidence type="ECO:0000313" key="3">
    <source>
        <dbReference type="EMBL" id="KAK4234948.1"/>
    </source>
</evidence>
<evidence type="ECO:0000256" key="2">
    <source>
        <dbReference type="SAM" id="SignalP"/>
    </source>
</evidence>
<feature type="region of interest" description="Disordered" evidence="1">
    <location>
        <begin position="189"/>
        <end position="219"/>
    </location>
</feature>
<protein>
    <recommendedName>
        <fullName evidence="5">Infection structure specific protein</fullName>
    </recommendedName>
</protein>
<evidence type="ECO:0000256" key="1">
    <source>
        <dbReference type="SAM" id="MobiDB-lite"/>
    </source>
</evidence>
<keyword evidence="4" id="KW-1185">Reference proteome</keyword>
<dbReference type="Proteomes" id="UP001303760">
    <property type="component" value="Unassembled WGS sequence"/>
</dbReference>
<feature type="signal peptide" evidence="2">
    <location>
        <begin position="1"/>
        <end position="16"/>
    </location>
</feature>
<comment type="caution">
    <text evidence="3">The sequence shown here is derived from an EMBL/GenBank/DDBJ whole genome shotgun (WGS) entry which is preliminary data.</text>
</comment>
<feature type="chain" id="PRO_5042818731" description="Infection structure specific protein" evidence="2">
    <location>
        <begin position="17"/>
        <end position="258"/>
    </location>
</feature>
<sequence>MHAPALIAAMTGVSLAVANPAPPQPIITAGPIVPHYPAGPRGVLATRQIVATESRTGDISQRIACQRSYLSLADSAPTPPARVVSWLLTAAPFPAITDTDQLTDDSLTTLCDAIKTITPPASLTDAYLSYTESVSDWASSVAPAASSVASLCGGLESAMIMLDIATDSESCTSAVQDLLEVVRAEISSTSTAAGTETETGTETSGGGGESSTSAGSGAAVTITSSSSTAGAAVGPRETGCVAAAAVVVVGIAAAVAAL</sequence>
<accession>A0AAN7H905</accession>
<reference evidence="3" key="2">
    <citation type="submission" date="2023-05" db="EMBL/GenBank/DDBJ databases">
        <authorList>
            <consortium name="Lawrence Berkeley National Laboratory"/>
            <person name="Steindorff A."/>
            <person name="Hensen N."/>
            <person name="Bonometti L."/>
            <person name="Westerberg I."/>
            <person name="Brannstrom I.O."/>
            <person name="Guillou S."/>
            <person name="Cros-Aarteil S."/>
            <person name="Calhoun S."/>
            <person name="Haridas S."/>
            <person name="Kuo A."/>
            <person name="Mondo S."/>
            <person name="Pangilinan J."/>
            <person name="Riley R."/>
            <person name="Labutti K."/>
            <person name="Andreopoulos B."/>
            <person name="Lipzen A."/>
            <person name="Chen C."/>
            <person name="Yanf M."/>
            <person name="Daum C."/>
            <person name="Ng V."/>
            <person name="Clum A."/>
            <person name="Ohm R."/>
            <person name="Martin F."/>
            <person name="Silar P."/>
            <person name="Natvig D."/>
            <person name="Lalanne C."/>
            <person name="Gautier V."/>
            <person name="Ament-Velasquez S.L."/>
            <person name="Kruys A."/>
            <person name="Hutchinson M.I."/>
            <person name="Powell A.J."/>
            <person name="Barry K."/>
            <person name="Miller A.N."/>
            <person name="Grigoriev I.V."/>
            <person name="Debuchy R."/>
            <person name="Gladieux P."/>
            <person name="Thoren M.H."/>
            <person name="Johannesson H."/>
        </authorList>
    </citation>
    <scope>NUCLEOTIDE SEQUENCE</scope>
    <source>
        <strain evidence="3">CBS 532.94</strain>
    </source>
</reference>
<evidence type="ECO:0008006" key="5">
    <source>
        <dbReference type="Google" id="ProtNLM"/>
    </source>
</evidence>
<feature type="compositionally biased region" description="Low complexity" evidence="1">
    <location>
        <begin position="189"/>
        <end position="202"/>
    </location>
</feature>
<feature type="compositionally biased region" description="Low complexity" evidence="1">
    <location>
        <begin position="210"/>
        <end position="219"/>
    </location>
</feature>